<organism evidence="1 2">
    <name type="scientific">Dreissena polymorpha</name>
    <name type="common">Zebra mussel</name>
    <name type="synonym">Mytilus polymorpha</name>
    <dbReference type="NCBI Taxonomy" id="45954"/>
    <lineage>
        <taxon>Eukaryota</taxon>
        <taxon>Metazoa</taxon>
        <taxon>Spiralia</taxon>
        <taxon>Lophotrochozoa</taxon>
        <taxon>Mollusca</taxon>
        <taxon>Bivalvia</taxon>
        <taxon>Autobranchia</taxon>
        <taxon>Heteroconchia</taxon>
        <taxon>Euheterodonta</taxon>
        <taxon>Imparidentia</taxon>
        <taxon>Neoheterodontei</taxon>
        <taxon>Myida</taxon>
        <taxon>Dreissenoidea</taxon>
        <taxon>Dreissenidae</taxon>
        <taxon>Dreissena</taxon>
    </lineage>
</organism>
<evidence type="ECO:0000313" key="1">
    <source>
        <dbReference type="EMBL" id="KAH3858566.1"/>
    </source>
</evidence>
<name>A0A9D4LKM7_DREPO</name>
<comment type="caution">
    <text evidence="1">The sequence shown here is derived from an EMBL/GenBank/DDBJ whole genome shotgun (WGS) entry which is preliminary data.</text>
</comment>
<keyword evidence="2" id="KW-1185">Reference proteome</keyword>
<proteinExistence type="predicted"/>
<accession>A0A9D4LKM7</accession>
<reference evidence="1" key="2">
    <citation type="submission" date="2020-11" db="EMBL/GenBank/DDBJ databases">
        <authorList>
            <person name="McCartney M.A."/>
            <person name="Auch B."/>
            <person name="Kono T."/>
            <person name="Mallez S."/>
            <person name="Becker A."/>
            <person name="Gohl D.M."/>
            <person name="Silverstein K.A.T."/>
            <person name="Koren S."/>
            <person name="Bechman K.B."/>
            <person name="Herman A."/>
            <person name="Abrahante J.E."/>
            <person name="Garbe J."/>
        </authorList>
    </citation>
    <scope>NUCLEOTIDE SEQUENCE</scope>
    <source>
        <strain evidence="1">Duluth1</strain>
        <tissue evidence="1">Whole animal</tissue>
    </source>
</reference>
<gene>
    <name evidence="1" type="ORF">DPMN_101194</name>
</gene>
<sequence length="80" mass="9117">MQNIEGISIKGLASQSDAFPERNEAIAEMQVQVDQALKQIEKTSLLEKVKVMMYQNGLQNSCGLLCYMRFLLQHKIVWGE</sequence>
<dbReference type="AlphaFoldDB" id="A0A9D4LKM7"/>
<evidence type="ECO:0000313" key="2">
    <source>
        <dbReference type="Proteomes" id="UP000828390"/>
    </source>
</evidence>
<dbReference type="EMBL" id="JAIWYP010000003">
    <property type="protein sequence ID" value="KAH3858566.1"/>
    <property type="molecule type" value="Genomic_DNA"/>
</dbReference>
<protein>
    <submittedName>
        <fullName evidence="1">Uncharacterized protein</fullName>
    </submittedName>
</protein>
<dbReference type="Proteomes" id="UP000828390">
    <property type="component" value="Unassembled WGS sequence"/>
</dbReference>
<reference evidence="1" key="1">
    <citation type="journal article" date="2019" name="bioRxiv">
        <title>The Genome of the Zebra Mussel, Dreissena polymorpha: A Resource for Invasive Species Research.</title>
        <authorList>
            <person name="McCartney M.A."/>
            <person name="Auch B."/>
            <person name="Kono T."/>
            <person name="Mallez S."/>
            <person name="Zhang Y."/>
            <person name="Obille A."/>
            <person name="Becker A."/>
            <person name="Abrahante J.E."/>
            <person name="Garbe J."/>
            <person name="Badalamenti J.P."/>
            <person name="Herman A."/>
            <person name="Mangelson H."/>
            <person name="Liachko I."/>
            <person name="Sullivan S."/>
            <person name="Sone E.D."/>
            <person name="Koren S."/>
            <person name="Silverstein K.A.T."/>
            <person name="Beckman K.B."/>
            <person name="Gohl D.M."/>
        </authorList>
    </citation>
    <scope>NUCLEOTIDE SEQUENCE</scope>
    <source>
        <strain evidence="1">Duluth1</strain>
        <tissue evidence="1">Whole animal</tissue>
    </source>
</reference>